<organism evidence="2 3">
    <name type="scientific">Cirrhinus mrigala</name>
    <name type="common">Mrigala</name>
    <dbReference type="NCBI Taxonomy" id="683832"/>
    <lineage>
        <taxon>Eukaryota</taxon>
        <taxon>Metazoa</taxon>
        <taxon>Chordata</taxon>
        <taxon>Craniata</taxon>
        <taxon>Vertebrata</taxon>
        <taxon>Euteleostomi</taxon>
        <taxon>Actinopterygii</taxon>
        <taxon>Neopterygii</taxon>
        <taxon>Teleostei</taxon>
        <taxon>Ostariophysi</taxon>
        <taxon>Cypriniformes</taxon>
        <taxon>Cyprinidae</taxon>
        <taxon>Labeoninae</taxon>
        <taxon>Labeonini</taxon>
        <taxon>Cirrhinus</taxon>
    </lineage>
</organism>
<feature type="compositionally biased region" description="Low complexity" evidence="1">
    <location>
        <begin position="38"/>
        <end position="52"/>
    </location>
</feature>
<feature type="non-terminal residue" evidence="2">
    <location>
        <position position="1"/>
    </location>
</feature>
<feature type="non-terminal residue" evidence="2">
    <location>
        <position position="80"/>
    </location>
</feature>
<dbReference type="EMBL" id="JAMKFB020000011">
    <property type="protein sequence ID" value="KAL0181650.1"/>
    <property type="molecule type" value="Genomic_DNA"/>
</dbReference>
<protein>
    <submittedName>
        <fullName evidence="2">Uncharacterized protein</fullName>
    </submittedName>
</protein>
<feature type="region of interest" description="Disordered" evidence="1">
    <location>
        <begin position="26"/>
        <end position="80"/>
    </location>
</feature>
<keyword evidence="3" id="KW-1185">Reference proteome</keyword>
<name>A0ABD0Q5T6_CIRMR</name>
<reference evidence="2 3" key="1">
    <citation type="submission" date="2024-05" db="EMBL/GenBank/DDBJ databases">
        <title>Genome sequencing and assembly of Indian major carp, Cirrhinus mrigala (Hamilton, 1822).</title>
        <authorList>
            <person name="Mohindra V."/>
            <person name="Chowdhury L.M."/>
            <person name="Lal K."/>
            <person name="Jena J.K."/>
        </authorList>
    </citation>
    <scope>NUCLEOTIDE SEQUENCE [LARGE SCALE GENOMIC DNA]</scope>
    <source>
        <strain evidence="2">CM1030</strain>
        <tissue evidence="2">Blood</tissue>
    </source>
</reference>
<proteinExistence type="predicted"/>
<dbReference type="AlphaFoldDB" id="A0ABD0Q5T6"/>
<dbReference type="Proteomes" id="UP001529510">
    <property type="component" value="Unassembled WGS sequence"/>
</dbReference>
<evidence type="ECO:0000313" key="3">
    <source>
        <dbReference type="Proteomes" id="UP001529510"/>
    </source>
</evidence>
<comment type="caution">
    <text evidence="2">The sequence shown here is derived from an EMBL/GenBank/DDBJ whole genome shotgun (WGS) entry which is preliminary data.</text>
</comment>
<sequence length="80" mass="8819">LHMDLTNYYELKYQPHNLRVFPETMASQVGEGEERMSIGRSRSPSSSASGEGTAVHPGHPHQATGEGRVTAQHLDDLCKE</sequence>
<gene>
    <name evidence="2" type="ORF">M9458_024056</name>
</gene>
<evidence type="ECO:0000313" key="2">
    <source>
        <dbReference type="EMBL" id="KAL0181650.1"/>
    </source>
</evidence>
<evidence type="ECO:0000256" key="1">
    <source>
        <dbReference type="SAM" id="MobiDB-lite"/>
    </source>
</evidence>
<accession>A0ABD0Q5T6</accession>